<feature type="compositionally biased region" description="Basic and acidic residues" evidence="1">
    <location>
        <begin position="449"/>
        <end position="460"/>
    </location>
</feature>
<sequence>MFFIPAEKSLEKWDVEEVCSWLRRNKLQDYSDVFKENKISGSTLLSSLKDGSLKNDLKDIGVMALGDRNKISDLVQSEWAYQRQAKQVKKPSATVSGPIGRFLVHVDKNQQSGQLSSEKKSDPRYQGRPQYLKGTASKRLTDGGDVYRQWLRKECFEGRGLLIPRDAEETKRLKKFKARVSDLKMKVTVGKLCVASYNAGLHIKALDEWTIHCDLCGCNFHCREVMRLEAVEKHVFSKEHVKLLALEKDVQLTPNEAQLASWCKEAYKNRKKEATQISSLPPSPRRVHKRKSNQSSPGNVKKQKLSVPVIRSVSSKQEQLQTSSAASATKSRTARPLLVRCSHKRIKCNCRRVWQRKFLKAHALRASKAKQRKPRKKSREGREKRNVEVFDYPRREGIDEDMVRDLGFNEGNKTLSSTPYGQTEYGEKKNGENRQCYESSLDVDETSEMETRSEKNKDEDPQTTPFDQMEVDERRGTDDCSGEQLQDVSSRMRKQSKEAKVYHTDEDNADDYHKESTKTDEEEYSEETVPCAHNYREELKCLWDSNGGCTPPSVLYRNRVGDPKNICVLCGVKDCVRSFTLWCKRHPSASQDLYSHSEAAGENAEDLWRRNVEKEACYICGTKDCLRSFADIKNKHTGMVEDLKSESLKARQYIIYRNIKVKSGTTDIMVNGKHAMDSVQSGHCTGLAFTSDYMCDHCREILREPATRIAFRRLCSGEKNDSLGEKFAVSNVQEILTCVQEKGIYCAENHPGKDIILGCAELYREGKLTEDDFFHKIQHLMIEVGRHGTKKRIVWGKHPEILFWALRGYLRFGDDFVDHLSGEGFKLDREEGEDLVFSFKGKFLLIPGRRTLQRYSPAYSVTDGISRSQVRLLIQCLEQNKVMSIEKQNTTIFPCCLQYDGLKLKPALEYCRHHHSIIGLSSGPMAHEEMSELRDMDDNDRRKKMATLPFAKEALEFIAESLDSKIALPMGHFLVNDTGSSEELWELISNAVKVLQCCERCLQQVETGTAELEDCKIVCHDCTTSRQLCERCKALGYSVASDCLEKQKKILRQLEEKRSSEVEEATLVDKNTGEIIIIPSPDDPHTDKNIVAEHDNYWQMKNGEVFCTKIVQVLRSHKDVSISKPVADAITQEALSRIDRMSNETFMGHVSLRLQEALNDTGPVVVTVASNVRYGEEGNKRKKVEGELFGRLTACYVTEESRVFLADGEKDLIYEANIANPPTAEVISKAFKSPTDVVFIRDKPQNLLICDSLGIGKFYLSSGKVLRPVITEIKRPFKAALVKERKQVWVTDCVSKTVVMLNLGGNKAKFVEHEFKEPTGIAFLPALDVVAVCDALEITIVLFTKNGNGVVAISLPRQITPVHVSCFGGFGNDVFLASNENILYKMKITLDNHAAEIEEIAGHRPHPVFSDQDGPAASTKLVSINGLWSVGRACFIADGGKLRLYTPLQEFERWMEVLRDGHEAYGLAEKRLGDRYKSVVRARPYSTRIKALEERKRYFGNWQNEVADRLPGSKTASMGKFGTPATKTMENTRMSFEGKRCLENFLKEHGLNNSLDEFKFTSVTTLRTEGMFGVYNRDQVVPSALEFKYLSSRSALECAMKSAMGLGFKSKRETRYGHKDECKIPLTYTKRKDDPTFIKESPRLKKEAAEMRDFCRTYGKGVKVSGVRQIYKQRPGSLPLYCRKPKTAVPLQDKESAPLLLWLKSNTKETADKRKERTKGTTSKEPPADRSTEVSIESTESSVVVVGHRVTQEGLEYLVKGVQEPDSAGVWTPRENLDSTLVTAYTRRERASRCST</sequence>
<dbReference type="Gene3D" id="1.10.150.50">
    <property type="entry name" value="Transcription Factor, Ets-1"/>
    <property type="match status" value="1"/>
</dbReference>
<feature type="compositionally biased region" description="Polar residues" evidence="1">
    <location>
        <begin position="312"/>
        <end position="321"/>
    </location>
</feature>
<proteinExistence type="predicted"/>
<dbReference type="SUPFAM" id="SSF63829">
    <property type="entry name" value="Calcium-dependent phosphotriesterase"/>
    <property type="match status" value="1"/>
</dbReference>
<feature type="domain" description="SAM" evidence="2">
    <location>
        <begin position="13"/>
        <end position="77"/>
    </location>
</feature>
<dbReference type="InterPro" id="IPR048365">
    <property type="entry name" value="TNP-like_RNaseH_N"/>
</dbReference>
<dbReference type="Gene3D" id="2.120.10.30">
    <property type="entry name" value="TolB, C-terminal domain"/>
    <property type="match status" value="1"/>
</dbReference>
<feature type="region of interest" description="Disordered" evidence="1">
    <location>
        <begin position="273"/>
        <end position="334"/>
    </location>
</feature>
<dbReference type="InterPro" id="IPR011042">
    <property type="entry name" value="6-blade_b-propeller_TolB-like"/>
</dbReference>
<feature type="region of interest" description="Disordered" evidence="1">
    <location>
        <begin position="1708"/>
        <end position="1736"/>
    </location>
</feature>
<organism evidence="3 4">
    <name type="scientific">Porites lobata</name>
    <dbReference type="NCBI Taxonomy" id="104759"/>
    <lineage>
        <taxon>Eukaryota</taxon>
        <taxon>Metazoa</taxon>
        <taxon>Cnidaria</taxon>
        <taxon>Anthozoa</taxon>
        <taxon>Hexacorallia</taxon>
        <taxon>Scleractinia</taxon>
        <taxon>Fungiina</taxon>
        <taxon>Poritidae</taxon>
        <taxon>Porites</taxon>
    </lineage>
</organism>
<dbReference type="Pfam" id="PF21787">
    <property type="entry name" value="TNP-like_RNaseH_N"/>
    <property type="match status" value="1"/>
</dbReference>
<evidence type="ECO:0000259" key="2">
    <source>
        <dbReference type="PROSITE" id="PS50105"/>
    </source>
</evidence>
<dbReference type="InterPro" id="IPR013761">
    <property type="entry name" value="SAM/pointed_sf"/>
</dbReference>
<evidence type="ECO:0000313" key="3">
    <source>
        <dbReference type="EMBL" id="CAH3179587.1"/>
    </source>
</evidence>
<feature type="compositionally biased region" description="Low complexity" evidence="1">
    <location>
        <begin position="322"/>
        <end position="334"/>
    </location>
</feature>
<dbReference type="Pfam" id="PF00536">
    <property type="entry name" value="SAM_1"/>
    <property type="match status" value="1"/>
</dbReference>
<dbReference type="InterPro" id="IPR001660">
    <property type="entry name" value="SAM"/>
</dbReference>
<dbReference type="SUPFAM" id="SSF47769">
    <property type="entry name" value="SAM/Pointed domain"/>
    <property type="match status" value="1"/>
</dbReference>
<accession>A0ABN8RQE3</accession>
<feature type="compositionally biased region" description="Polar residues" evidence="1">
    <location>
        <begin position="411"/>
        <end position="421"/>
    </location>
</feature>
<dbReference type="Proteomes" id="UP001159405">
    <property type="component" value="Unassembled WGS sequence"/>
</dbReference>
<feature type="compositionally biased region" description="Basic residues" evidence="1">
    <location>
        <begin position="364"/>
        <end position="379"/>
    </location>
</feature>
<evidence type="ECO:0000313" key="4">
    <source>
        <dbReference type="Proteomes" id="UP001159405"/>
    </source>
</evidence>
<feature type="region of interest" description="Disordered" evidence="1">
    <location>
        <begin position="110"/>
        <end position="130"/>
    </location>
</feature>
<comment type="caution">
    <text evidence="3">The sequence shown here is derived from an EMBL/GenBank/DDBJ whole genome shotgun (WGS) entry which is preliminary data.</text>
</comment>
<dbReference type="SMART" id="SM00454">
    <property type="entry name" value="SAM"/>
    <property type="match status" value="1"/>
</dbReference>
<evidence type="ECO:0000256" key="1">
    <source>
        <dbReference type="SAM" id="MobiDB-lite"/>
    </source>
</evidence>
<reference evidence="3 4" key="1">
    <citation type="submission" date="2022-05" db="EMBL/GenBank/DDBJ databases">
        <authorList>
            <consortium name="Genoscope - CEA"/>
            <person name="William W."/>
        </authorList>
    </citation>
    <scope>NUCLEOTIDE SEQUENCE [LARGE SCALE GENOMIC DNA]</scope>
</reference>
<protein>
    <recommendedName>
        <fullName evidence="2">SAM domain-containing protein</fullName>
    </recommendedName>
</protein>
<feature type="compositionally biased region" description="Basic and acidic residues" evidence="1">
    <location>
        <begin position="1708"/>
        <end position="1719"/>
    </location>
</feature>
<dbReference type="PROSITE" id="PS50105">
    <property type="entry name" value="SAM_DOMAIN"/>
    <property type="match status" value="1"/>
</dbReference>
<feature type="region of interest" description="Disordered" evidence="1">
    <location>
        <begin position="409"/>
        <end position="526"/>
    </location>
</feature>
<gene>
    <name evidence="3" type="ORF">PLOB_00022009</name>
</gene>
<feature type="region of interest" description="Disordered" evidence="1">
    <location>
        <begin position="364"/>
        <end position="388"/>
    </location>
</feature>
<name>A0ABN8RQE3_9CNID</name>
<keyword evidence="4" id="KW-1185">Reference proteome</keyword>
<dbReference type="EMBL" id="CALNXK010000259">
    <property type="protein sequence ID" value="CAH3179587.1"/>
    <property type="molecule type" value="Genomic_DNA"/>
</dbReference>
<feature type="compositionally biased region" description="Basic and acidic residues" evidence="1">
    <location>
        <begin position="495"/>
        <end position="519"/>
    </location>
</feature>